<dbReference type="RefSeq" id="WP_148403128.1">
    <property type="nucleotide sequence ID" value="NZ_VSKK01000001.1"/>
</dbReference>
<gene>
    <name evidence="2" type="ORF">ES674_06380</name>
</gene>
<sequence length="218" mass="24772">MRKTIFTLLPMLLLIFMVVSCEDDEDLTGDNNDKIVLTTENNLYEGDLYVIYLEEEIDDTQNTILMLQQMIENGEGTAEIELQLSESEAQLQILNDNLAYQIGIEVEYLLPPRKPRRPPNPPPPPSPCIGCVPLEGNFSYLTITPDITNITIRFLDYNTEAELEVVNFNVFNPSEDYNGVVSIQPASLNNFKGQVIIIVERQDVNDVKTSYSLNARFY</sequence>
<evidence type="ECO:0000313" key="2">
    <source>
        <dbReference type="EMBL" id="TYB79396.1"/>
    </source>
</evidence>
<feature type="signal peptide" evidence="1">
    <location>
        <begin position="1"/>
        <end position="21"/>
    </location>
</feature>
<evidence type="ECO:0000313" key="3">
    <source>
        <dbReference type="Proteomes" id="UP000323720"/>
    </source>
</evidence>
<comment type="caution">
    <text evidence="2">The sequence shown here is derived from an EMBL/GenBank/DDBJ whole genome shotgun (WGS) entry which is preliminary data.</text>
</comment>
<dbReference type="EMBL" id="VSKK01000001">
    <property type="protein sequence ID" value="TYB79396.1"/>
    <property type="molecule type" value="Genomic_DNA"/>
</dbReference>
<reference evidence="2 3" key="1">
    <citation type="submission" date="2019-08" db="EMBL/GenBank/DDBJ databases">
        <title>Genomes of Antarctic Bizionia species.</title>
        <authorList>
            <person name="Bowman J.P."/>
        </authorList>
    </citation>
    <scope>NUCLEOTIDE SEQUENCE [LARGE SCALE GENOMIC DNA]</scope>
    <source>
        <strain evidence="2 3">ADA-4</strain>
    </source>
</reference>
<dbReference type="AlphaFoldDB" id="A0A5D0REL5"/>
<evidence type="ECO:0000256" key="1">
    <source>
        <dbReference type="SAM" id="SignalP"/>
    </source>
</evidence>
<keyword evidence="3" id="KW-1185">Reference proteome</keyword>
<dbReference type="PROSITE" id="PS51257">
    <property type="entry name" value="PROKAR_LIPOPROTEIN"/>
    <property type="match status" value="1"/>
</dbReference>
<dbReference type="Proteomes" id="UP000323720">
    <property type="component" value="Unassembled WGS sequence"/>
</dbReference>
<protein>
    <submittedName>
        <fullName evidence="2">Uncharacterized protein</fullName>
    </submittedName>
</protein>
<organism evidence="2 3">
    <name type="scientific">Bizionia myxarmorum</name>
    <dbReference type="NCBI Taxonomy" id="291186"/>
    <lineage>
        <taxon>Bacteria</taxon>
        <taxon>Pseudomonadati</taxon>
        <taxon>Bacteroidota</taxon>
        <taxon>Flavobacteriia</taxon>
        <taxon>Flavobacteriales</taxon>
        <taxon>Flavobacteriaceae</taxon>
        <taxon>Bizionia</taxon>
    </lineage>
</organism>
<accession>A0A5D0REL5</accession>
<name>A0A5D0REL5_9FLAO</name>
<keyword evidence="1" id="KW-0732">Signal</keyword>
<feature type="chain" id="PRO_5022723076" evidence="1">
    <location>
        <begin position="22"/>
        <end position="218"/>
    </location>
</feature>
<dbReference type="OrthoDB" id="1176169at2"/>
<proteinExistence type="predicted"/>